<gene>
    <name evidence="2" type="ORF">RIMI_LOCUS9260188</name>
</gene>
<feature type="compositionally biased region" description="Polar residues" evidence="1">
    <location>
        <begin position="143"/>
        <end position="155"/>
    </location>
</feature>
<accession>A0ABN9LK14</accession>
<comment type="caution">
    <text evidence="2">The sequence shown here is derived from an EMBL/GenBank/DDBJ whole genome shotgun (WGS) entry which is preliminary data.</text>
</comment>
<organism evidence="2 3">
    <name type="scientific">Ranitomeya imitator</name>
    <name type="common">mimic poison frog</name>
    <dbReference type="NCBI Taxonomy" id="111125"/>
    <lineage>
        <taxon>Eukaryota</taxon>
        <taxon>Metazoa</taxon>
        <taxon>Chordata</taxon>
        <taxon>Craniata</taxon>
        <taxon>Vertebrata</taxon>
        <taxon>Euteleostomi</taxon>
        <taxon>Amphibia</taxon>
        <taxon>Batrachia</taxon>
        <taxon>Anura</taxon>
        <taxon>Neobatrachia</taxon>
        <taxon>Hyloidea</taxon>
        <taxon>Dendrobatidae</taxon>
        <taxon>Dendrobatinae</taxon>
        <taxon>Ranitomeya</taxon>
    </lineage>
</organism>
<name>A0ABN9LK14_9NEOB</name>
<evidence type="ECO:0000313" key="3">
    <source>
        <dbReference type="Proteomes" id="UP001176940"/>
    </source>
</evidence>
<dbReference type="InterPro" id="IPR052789">
    <property type="entry name" value="SSUH2_homolog"/>
</dbReference>
<dbReference type="PANTHER" id="PTHR48465">
    <property type="entry name" value="PROTEIN SSUH2 HOMOLOG"/>
    <property type="match status" value="1"/>
</dbReference>
<proteinExistence type="predicted"/>
<reference evidence="2" key="1">
    <citation type="submission" date="2023-07" db="EMBL/GenBank/DDBJ databases">
        <authorList>
            <person name="Stuckert A."/>
        </authorList>
    </citation>
    <scope>NUCLEOTIDE SEQUENCE</scope>
</reference>
<evidence type="ECO:0008006" key="4">
    <source>
        <dbReference type="Google" id="ProtNLM"/>
    </source>
</evidence>
<dbReference type="Proteomes" id="UP001176940">
    <property type="component" value="Unassembled WGS sequence"/>
</dbReference>
<sequence length="448" mass="48411">MRGEDSGKINLCHIVANVSCLQREHESVMMALTSSRCTLDFDDVDLSTPRSSPTDDVLVAPSMGSAADLSSPRAPQGGLVPALPLASLNPGTEQHHPLSPTVISGSWGTMGSSSNPPVGMKAIRGPPATTVGALSRPPVPVRANQSCRSGPSSGYSGAITAGSLSSPLDLTLGSAETSCPTHPDRRALLITEAAAKQAFQEYGNGKCCHERSLAEDMTTEELQPCNTYRYSLETFTESRISVWKTEQYSGQHVDAPDAGSVLQPWEIPVVVPDMFKDGSQTMKVPNTTCVKTCSHCKGMGRNTCLKCHGSGRVQCMWCSGTGRRLQMEMCQQCYGVGTESCRMCTISNIQTCVTCAGKGQVLTYLQLSITWKNNKYQFISDHHSEFSADLFQAVHGERIHTVEQLSATPLSDFPDSSIIWASQNALEQHRLQFSSSCRVLRDRGRALN</sequence>
<protein>
    <recommendedName>
        <fullName evidence="4">Protein SSUH2 homolog</fullName>
    </recommendedName>
</protein>
<dbReference type="EMBL" id="CAUEEQ010019054">
    <property type="protein sequence ID" value="CAJ0941448.1"/>
    <property type="molecule type" value="Genomic_DNA"/>
</dbReference>
<dbReference type="PANTHER" id="PTHR48465:SF1">
    <property type="entry name" value="PROTEIN SSUH2 HOMOLOG"/>
    <property type="match status" value="1"/>
</dbReference>
<keyword evidence="3" id="KW-1185">Reference proteome</keyword>
<feature type="region of interest" description="Disordered" evidence="1">
    <location>
        <begin position="131"/>
        <end position="160"/>
    </location>
</feature>
<evidence type="ECO:0000256" key="1">
    <source>
        <dbReference type="SAM" id="MobiDB-lite"/>
    </source>
</evidence>
<evidence type="ECO:0000313" key="2">
    <source>
        <dbReference type="EMBL" id="CAJ0941448.1"/>
    </source>
</evidence>